<comment type="caution">
    <text evidence="4">The sequence shown here is derived from an EMBL/GenBank/DDBJ whole genome shotgun (WGS) entry which is preliminary data.</text>
</comment>
<dbReference type="Proteomes" id="UP000886722">
    <property type="component" value="Unassembled WGS sequence"/>
</dbReference>
<dbReference type="Gene3D" id="3.40.50.2020">
    <property type="match status" value="1"/>
</dbReference>
<dbReference type="NCBIfam" id="NF001097">
    <property type="entry name" value="PRK00129.1"/>
    <property type="match status" value="1"/>
</dbReference>
<evidence type="ECO:0000256" key="2">
    <source>
        <dbReference type="ARBA" id="ARBA00022679"/>
    </source>
</evidence>
<name>A0A9D1KEB9_9BACT</name>
<dbReference type="InterPro" id="IPR000836">
    <property type="entry name" value="PRTase_dom"/>
</dbReference>
<feature type="domain" description="Phosphoribosyltransferase" evidence="3">
    <location>
        <begin position="10"/>
        <end position="216"/>
    </location>
</feature>
<evidence type="ECO:0000256" key="1">
    <source>
        <dbReference type="ARBA" id="ARBA00022676"/>
    </source>
</evidence>
<dbReference type="AlphaFoldDB" id="A0A9D1KEB9"/>
<dbReference type="InterPro" id="IPR029057">
    <property type="entry name" value="PRTase-like"/>
</dbReference>
<dbReference type="EMBL" id="DVKT01000063">
    <property type="protein sequence ID" value="HIT40061.1"/>
    <property type="molecule type" value="Genomic_DNA"/>
</dbReference>
<dbReference type="GO" id="GO:0004845">
    <property type="term" value="F:uracil phosphoribosyltransferase activity"/>
    <property type="evidence" value="ECO:0007669"/>
    <property type="project" value="UniProtKB-EC"/>
</dbReference>
<proteinExistence type="predicted"/>
<reference evidence="4" key="2">
    <citation type="journal article" date="2021" name="PeerJ">
        <title>Extensive microbial diversity within the chicken gut microbiome revealed by metagenomics and culture.</title>
        <authorList>
            <person name="Gilroy R."/>
            <person name="Ravi A."/>
            <person name="Getino M."/>
            <person name="Pursley I."/>
            <person name="Horton D.L."/>
            <person name="Alikhan N.F."/>
            <person name="Baker D."/>
            <person name="Gharbi K."/>
            <person name="Hall N."/>
            <person name="Watson M."/>
            <person name="Adriaenssens E.M."/>
            <person name="Foster-Nyarko E."/>
            <person name="Jarju S."/>
            <person name="Secka A."/>
            <person name="Antonio M."/>
            <person name="Oren A."/>
            <person name="Chaudhuri R.R."/>
            <person name="La Ragione R."/>
            <person name="Hildebrand F."/>
            <person name="Pallen M.J."/>
        </authorList>
    </citation>
    <scope>NUCLEOTIDE SEQUENCE</scope>
    <source>
        <strain evidence="4">21143</strain>
    </source>
</reference>
<accession>A0A9D1KEB9</accession>
<dbReference type="EC" id="2.4.2.9" evidence="4"/>
<protein>
    <submittedName>
        <fullName evidence="4">Uracil phosphoribosyltransferase</fullName>
        <ecNumber evidence="4">2.4.2.9</ecNumber>
    </submittedName>
</protein>
<sequence>MTLQILNRQNSLLNTFLNEIRNVELQNDRMRFRRNLERVGEIMAYEISKTFSYVLQTIKTPINPAEVNLPARDIVIATVLRAGLPFHQGFLNYFDRAESAFISARRAYNRTQETMEVRFDSVYTPRLDGKILLLVDPMLATGSSLVVAYKELLAQGGTPVHTHIASVIASRPGLEYVAKTLTGQSVSLWTAALDDKLTPKLYIDPGLGDAGDLAFGGKI</sequence>
<evidence type="ECO:0000313" key="5">
    <source>
        <dbReference type="Proteomes" id="UP000886722"/>
    </source>
</evidence>
<keyword evidence="1 4" id="KW-0328">Glycosyltransferase</keyword>
<dbReference type="PANTHER" id="PTHR43363:SF1">
    <property type="entry name" value="HYPOXANTHINE-GUANINE PHOSPHORIBOSYLTRANSFERASE"/>
    <property type="match status" value="1"/>
</dbReference>
<keyword evidence="2 4" id="KW-0808">Transferase</keyword>
<gene>
    <name evidence="4" type="primary">upp</name>
    <name evidence="4" type="ORF">IAD06_08525</name>
</gene>
<organism evidence="4 5">
    <name type="scientific">Candidatus Caccoplasma intestinavium</name>
    <dbReference type="NCBI Taxonomy" id="2840716"/>
    <lineage>
        <taxon>Bacteria</taxon>
        <taxon>Pseudomonadati</taxon>
        <taxon>Bacteroidota</taxon>
        <taxon>Bacteroidia</taxon>
        <taxon>Bacteroidales</taxon>
        <taxon>Bacteroidaceae</taxon>
        <taxon>Bacteroidaceae incertae sedis</taxon>
        <taxon>Candidatus Caccoplasma</taxon>
    </lineage>
</organism>
<dbReference type="SUPFAM" id="SSF53271">
    <property type="entry name" value="PRTase-like"/>
    <property type="match status" value="1"/>
</dbReference>
<dbReference type="Pfam" id="PF14681">
    <property type="entry name" value="UPRTase"/>
    <property type="match status" value="1"/>
</dbReference>
<evidence type="ECO:0000313" key="4">
    <source>
        <dbReference type="EMBL" id="HIT40061.1"/>
    </source>
</evidence>
<dbReference type="PANTHER" id="PTHR43363">
    <property type="entry name" value="HYPOXANTHINE PHOSPHORIBOSYLTRANSFERASE"/>
    <property type="match status" value="1"/>
</dbReference>
<dbReference type="CDD" id="cd06223">
    <property type="entry name" value="PRTases_typeI"/>
    <property type="match status" value="1"/>
</dbReference>
<reference evidence="4" key="1">
    <citation type="submission" date="2020-10" db="EMBL/GenBank/DDBJ databases">
        <authorList>
            <person name="Gilroy R."/>
        </authorList>
    </citation>
    <scope>NUCLEOTIDE SEQUENCE</scope>
    <source>
        <strain evidence="4">21143</strain>
    </source>
</reference>
<evidence type="ECO:0000259" key="3">
    <source>
        <dbReference type="Pfam" id="PF14681"/>
    </source>
</evidence>